<dbReference type="PRINTS" id="PR00778">
    <property type="entry name" value="HTHARSR"/>
</dbReference>
<sequence>MQTAFDVLVDPNRRLILAELRLGVRSTGQLAAHLGLSQPGTSRHLRTLREAGFVTVEPRAQQRIYSLASTAFDELDAWLQGYRRAATGESDPLADSVLTTVAAGADPSDAQAASRPSGVPSASPRRAKSPKSPKPHKKSAKSKAGKLRKRAKSGGARKP</sequence>
<evidence type="ECO:0000256" key="2">
    <source>
        <dbReference type="ARBA" id="ARBA00023125"/>
    </source>
</evidence>
<comment type="caution">
    <text evidence="6">The sequence shown here is derived from an EMBL/GenBank/DDBJ whole genome shotgun (WGS) entry which is preliminary data.</text>
</comment>
<evidence type="ECO:0000256" key="3">
    <source>
        <dbReference type="ARBA" id="ARBA00023163"/>
    </source>
</evidence>
<dbReference type="Gene3D" id="1.10.10.10">
    <property type="entry name" value="Winged helix-like DNA-binding domain superfamily/Winged helix DNA-binding domain"/>
    <property type="match status" value="1"/>
</dbReference>
<dbReference type="SUPFAM" id="SSF46785">
    <property type="entry name" value="Winged helix' DNA-binding domain"/>
    <property type="match status" value="1"/>
</dbReference>
<keyword evidence="3" id="KW-0804">Transcription</keyword>
<feature type="compositionally biased region" description="Low complexity" evidence="4">
    <location>
        <begin position="102"/>
        <end position="124"/>
    </location>
</feature>
<evidence type="ECO:0000259" key="5">
    <source>
        <dbReference type="PROSITE" id="PS50987"/>
    </source>
</evidence>
<gene>
    <name evidence="6" type="ORF">E3O46_11510</name>
</gene>
<dbReference type="InterPro" id="IPR051081">
    <property type="entry name" value="HTH_MetalResp_TranReg"/>
</dbReference>
<reference evidence="6 7" key="1">
    <citation type="submission" date="2019-03" db="EMBL/GenBank/DDBJ databases">
        <title>Genomics of glacier-inhabiting Cryobacterium strains.</title>
        <authorList>
            <person name="Liu Q."/>
            <person name="Xin Y.-H."/>
        </authorList>
    </citation>
    <scope>NUCLEOTIDE SEQUENCE [LARGE SCALE GENOMIC DNA]</scope>
    <source>
        <strain evidence="6 7">MDB1-5</strain>
    </source>
</reference>
<dbReference type="CDD" id="cd00090">
    <property type="entry name" value="HTH_ARSR"/>
    <property type="match status" value="1"/>
</dbReference>
<dbReference type="PANTHER" id="PTHR33154">
    <property type="entry name" value="TRANSCRIPTIONAL REGULATOR, ARSR FAMILY"/>
    <property type="match status" value="1"/>
</dbReference>
<dbReference type="PROSITE" id="PS50987">
    <property type="entry name" value="HTH_ARSR_2"/>
    <property type="match status" value="1"/>
</dbReference>
<dbReference type="NCBIfam" id="NF033788">
    <property type="entry name" value="HTH_metalloreg"/>
    <property type="match status" value="1"/>
</dbReference>
<protein>
    <submittedName>
        <fullName evidence="6">ArsR family transcriptional regulator</fullName>
    </submittedName>
</protein>
<dbReference type="Proteomes" id="UP000297604">
    <property type="component" value="Unassembled WGS sequence"/>
</dbReference>
<name>A0ABY2IP84_9MICO</name>
<keyword evidence="1" id="KW-0805">Transcription regulation</keyword>
<feature type="region of interest" description="Disordered" evidence="4">
    <location>
        <begin position="102"/>
        <end position="159"/>
    </location>
</feature>
<dbReference type="InterPro" id="IPR036388">
    <property type="entry name" value="WH-like_DNA-bd_sf"/>
</dbReference>
<evidence type="ECO:0000313" key="7">
    <source>
        <dbReference type="Proteomes" id="UP000297604"/>
    </source>
</evidence>
<evidence type="ECO:0000256" key="1">
    <source>
        <dbReference type="ARBA" id="ARBA00023015"/>
    </source>
</evidence>
<dbReference type="InterPro" id="IPR011991">
    <property type="entry name" value="ArsR-like_HTH"/>
</dbReference>
<feature type="domain" description="HTH arsR-type" evidence="5">
    <location>
        <begin position="1"/>
        <end position="87"/>
    </location>
</feature>
<evidence type="ECO:0000313" key="6">
    <source>
        <dbReference type="EMBL" id="TFC19636.1"/>
    </source>
</evidence>
<dbReference type="PANTHER" id="PTHR33154:SF33">
    <property type="entry name" value="TRANSCRIPTIONAL REPRESSOR SDPR"/>
    <property type="match status" value="1"/>
</dbReference>
<proteinExistence type="predicted"/>
<dbReference type="EMBL" id="SOFS01000023">
    <property type="protein sequence ID" value="TFC19636.1"/>
    <property type="molecule type" value="Genomic_DNA"/>
</dbReference>
<dbReference type="InterPro" id="IPR036390">
    <property type="entry name" value="WH_DNA-bd_sf"/>
</dbReference>
<dbReference type="Pfam" id="PF01022">
    <property type="entry name" value="HTH_5"/>
    <property type="match status" value="1"/>
</dbReference>
<dbReference type="SMART" id="SM00418">
    <property type="entry name" value="HTH_ARSR"/>
    <property type="match status" value="1"/>
</dbReference>
<accession>A0ABY2IP84</accession>
<evidence type="ECO:0000256" key="4">
    <source>
        <dbReference type="SAM" id="MobiDB-lite"/>
    </source>
</evidence>
<dbReference type="RefSeq" id="WP_134561738.1">
    <property type="nucleotide sequence ID" value="NZ_SOFS01000023.1"/>
</dbReference>
<organism evidence="6 7">
    <name type="scientific">Cryobacterium glucosi</name>
    <dbReference type="NCBI Taxonomy" id="1259175"/>
    <lineage>
        <taxon>Bacteria</taxon>
        <taxon>Bacillati</taxon>
        <taxon>Actinomycetota</taxon>
        <taxon>Actinomycetes</taxon>
        <taxon>Micrococcales</taxon>
        <taxon>Microbacteriaceae</taxon>
        <taxon>Cryobacterium</taxon>
    </lineage>
</organism>
<keyword evidence="2" id="KW-0238">DNA-binding</keyword>
<feature type="compositionally biased region" description="Basic residues" evidence="4">
    <location>
        <begin position="125"/>
        <end position="159"/>
    </location>
</feature>
<dbReference type="InterPro" id="IPR001845">
    <property type="entry name" value="HTH_ArsR_DNA-bd_dom"/>
</dbReference>
<keyword evidence="7" id="KW-1185">Reference proteome</keyword>